<dbReference type="RefSeq" id="WP_069113748.1">
    <property type="nucleotide sequence ID" value="NZ_FNUC01000004.1"/>
</dbReference>
<evidence type="ECO:0000313" key="2">
    <source>
        <dbReference type="EMBL" id="SEF18513.1"/>
    </source>
</evidence>
<feature type="domain" description="Cupin type-2" evidence="1">
    <location>
        <begin position="30"/>
        <end position="90"/>
    </location>
</feature>
<gene>
    <name evidence="2" type="ORF">SAMN04488561_6577</name>
</gene>
<dbReference type="Pfam" id="PF07883">
    <property type="entry name" value="Cupin_2"/>
    <property type="match status" value="1"/>
</dbReference>
<dbReference type="AlphaFoldDB" id="A0A1H5PXC6"/>
<evidence type="ECO:0000259" key="1">
    <source>
        <dbReference type="Pfam" id="PF07883"/>
    </source>
</evidence>
<evidence type="ECO:0000313" key="3">
    <source>
        <dbReference type="Proteomes" id="UP000181980"/>
    </source>
</evidence>
<dbReference type="EMBL" id="FNUC01000004">
    <property type="protein sequence ID" value="SEF18513.1"/>
    <property type="molecule type" value="Genomic_DNA"/>
</dbReference>
<dbReference type="Proteomes" id="UP000181980">
    <property type="component" value="Unassembled WGS sequence"/>
</dbReference>
<reference evidence="3" key="1">
    <citation type="submission" date="2016-10" db="EMBL/GenBank/DDBJ databases">
        <authorList>
            <person name="Varghese N."/>
            <person name="Submissions S."/>
        </authorList>
    </citation>
    <scope>NUCLEOTIDE SEQUENCE [LARGE SCALE GENOMIC DNA]</scope>
    <source>
        <strain evidence="3">DSM 45237</strain>
    </source>
</reference>
<dbReference type="Gene3D" id="2.60.120.10">
    <property type="entry name" value="Jelly Rolls"/>
    <property type="match status" value="1"/>
</dbReference>
<dbReference type="InterPro" id="IPR014710">
    <property type="entry name" value="RmlC-like_jellyroll"/>
</dbReference>
<protein>
    <submittedName>
        <fullName evidence="2">Cupin domain-containing protein</fullName>
    </submittedName>
</protein>
<organism evidence="2 3">
    <name type="scientific">Jiangella alba</name>
    <dbReference type="NCBI Taxonomy" id="561176"/>
    <lineage>
        <taxon>Bacteria</taxon>
        <taxon>Bacillati</taxon>
        <taxon>Actinomycetota</taxon>
        <taxon>Actinomycetes</taxon>
        <taxon>Jiangellales</taxon>
        <taxon>Jiangellaceae</taxon>
        <taxon>Jiangella</taxon>
    </lineage>
</organism>
<proteinExistence type="predicted"/>
<dbReference type="CDD" id="cd02208">
    <property type="entry name" value="cupin_RmlC-like"/>
    <property type="match status" value="1"/>
</dbReference>
<keyword evidence="3" id="KW-1185">Reference proteome</keyword>
<dbReference type="SUPFAM" id="SSF51182">
    <property type="entry name" value="RmlC-like cupins"/>
    <property type="match status" value="1"/>
</dbReference>
<dbReference type="InterPro" id="IPR013096">
    <property type="entry name" value="Cupin_2"/>
</dbReference>
<dbReference type="InterPro" id="IPR011051">
    <property type="entry name" value="RmlC_Cupin_sf"/>
</dbReference>
<accession>A0A1H5PXC6</accession>
<dbReference type="OrthoDB" id="623300at2"/>
<name>A0A1H5PXC6_9ACTN</name>
<dbReference type="STRING" id="561176.SAMN04488561_6577"/>
<sequence length="247" mass="25397">MGAGRPGFPGGTAVSHLTVYDWPGDDGLAGGSPHLHTASGEGYVVVGGSGRLETLSADGVGSHPLTAGTVLWFTPGTVHRLVNDGGLQIVVVMQNAGLPEAGDAVFTFPDEVLADPARYAAAAALPSGPESGEDAVAASARARRDLALAGFADLRRRVEVEGPGALSSLYERAGVLVAAKVPGWQSTWQQSVRAGVDETGRVLTALAGGDASHLHAASVHVGERREQPYRYGMCGRLRTWDVAALVG</sequence>